<keyword evidence="1" id="KW-1133">Transmembrane helix</keyword>
<reference evidence="2 3" key="1">
    <citation type="submission" date="2016-11" db="EMBL/GenBank/DDBJ databases">
        <authorList>
            <person name="Manzoor S."/>
        </authorList>
    </citation>
    <scope>NUCLEOTIDE SEQUENCE [LARGE SCALE GENOMIC DNA]</scope>
    <source>
        <strain evidence="2">Clostridium ultunense strain Esp</strain>
    </source>
</reference>
<evidence type="ECO:0000256" key="1">
    <source>
        <dbReference type="SAM" id="Phobius"/>
    </source>
</evidence>
<dbReference type="OrthoDB" id="1706761at2"/>
<dbReference type="AlphaFoldDB" id="M1ZBX8"/>
<evidence type="ECO:0000313" key="2">
    <source>
        <dbReference type="EMBL" id="SHD77166.1"/>
    </source>
</evidence>
<dbReference type="EMBL" id="LT669839">
    <property type="protein sequence ID" value="SHD77166.1"/>
    <property type="molecule type" value="Genomic_DNA"/>
</dbReference>
<feature type="transmembrane region" description="Helical" evidence="1">
    <location>
        <begin position="108"/>
        <end position="125"/>
    </location>
</feature>
<accession>M1ZBX8</accession>
<proteinExistence type="predicted"/>
<feature type="transmembrane region" description="Helical" evidence="1">
    <location>
        <begin position="137"/>
        <end position="158"/>
    </location>
</feature>
<dbReference type="InterPro" id="IPR014194">
    <property type="entry name" value="Spore_III_AE"/>
</dbReference>
<feature type="transmembrane region" description="Helical" evidence="1">
    <location>
        <begin position="216"/>
        <end position="234"/>
    </location>
</feature>
<organism evidence="2 3">
    <name type="scientific">[Clostridium] ultunense Esp</name>
    <dbReference type="NCBI Taxonomy" id="1288971"/>
    <lineage>
        <taxon>Bacteria</taxon>
        <taxon>Bacillati</taxon>
        <taxon>Bacillota</taxon>
        <taxon>Tissierellia</taxon>
        <taxon>Tissierellales</taxon>
        <taxon>Tepidimicrobiaceae</taxon>
        <taxon>Schnuerera</taxon>
    </lineage>
</organism>
<feature type="transmembrane region" description="Helical" evidence="1">
    <location>
        <begin position="246"/>
        <end position="267"/>
    </location>
</feature>
<keyword evidence="3" id="KW-1185">Reference proteome</keyword>
<dbReference type="RefSeq" id="WP_005586084.1">
    <property type="nucleotide sequence ID" value="NZ_LT669839.1"/>
</dbReference>
<feature type="transmembrane region" description="Helical" evidence="1">
    <location>
        <begin position="364"/>
        <end position="386"/>
    </location>
</feature>
<feature type="transmembrane region" description="Helical" evidence="1">
    <location>
        <begin position="164"/>
        <end position="186"/>
    </location>
</feature>
<feature type="transmembrane region" description="Helical" evidence="1">
    <location>
        <begin position="7"/>
        <end position="24"/>
    </location>
</feature>
<feature type="transmembrane region" description="Helical" evidence="1">
    <location>
        <begin position="315"/>
        <end position="344"/>
    </location>
</feature>
<dbReference type="NCBIfam" id="TIGR02829">
    <property type="entry name" value="spore_III_AE"/>
    <property type="match status" value="1"/>
</dbReference>
<keyword evidence="1" id="KW-0472">Membrane</keyword>
<dbReference type="Proteomes" id="UP000245423">
    <property type="component" value="Chromosome 1"/>
</dbReference>
<dbReference type="Pfam" id="PF09546">
    <property type="entry name" value="Spore_III_AE"/>
    <property type="match status" value="1"/>
</dbReference>
<gene>
    <name evidence="2" type="ORF">CUESP1_1803</name>
</gene>
<protein>
    <submittedName>
        <fullName evidence="2">Sporulation stage III, protein AE</fullName>
    </submittedName>
</protein>
<name>M1ZBX8_9FIRM</name>
<keyword evidence="1" id="KW-0812">Transmembrane</keyword>
<sequence>MEKRKRIVFKIIILILLFSSYSFAEKKDENSISITDQFLQEQLDSLNIRELELILEDILRGNEGFYPKINIKENIISTIKGQNKLDVNQIKEGVIKIFFNEILNNLNLISQILIITVACSILTNLQSTFEKDTVAQLAHYACYIILAMLMINSFMLALDLGKKTVAQMVNFMQIILPILLTLLTAIGGANTRFIFHPMVIGVVNIIGSLIKNLVFPLIFFTFIIGVISNISEKVQFSKLSELMRQIIIVLISASFTVFIGIITMYGIGANIDGVTIRTAKFAVDNFIPIIGKFLSDAVEAVIGCSAILKNGIGMIGLVVLFFICIAPAIKITVLIFIYKVIAALVEPIASINISSSFSEVSKSLLLLLIGILSVATMFFITITVIVEAGNATIMFR</sequence>
<evidence type="ECO:0000313" key="3">
    <source>
        <dbReference type="Proteomes" id="UP000245423"/>
    </source>
</evidence>
<dbReference type="HOGENOM" id="CLU_046838_1_1_9"/>